<dbReference type="AlphaFoldDB" id="A0A0L0G3Z2"/>
<dbReference type="Gene3D" id="3.30.2320.30">
    <property type="entry name" value="ATP synthase, E subunit, C-terminal"/>
    <property type="match status" value="1"/>
</dbReference>
<proteinExistence type="inferred from homology"/>
<dbReference type="PANTHER" id="PTHR45715">
    <property type="entry name" value="ATPASE H+-TRANSPORTING V1 SUBUNIT E1A-RELATED"/>
    <property type="match status" value="1"/>
</dbReference>
<protein>
    <submittedName>
        <fullName evidence="4">V-type proton ATPase subunit E</fullName>
    </submittedName>
</protein>
<sequence>MALSNQEVNKQIQHMVSFIEQEAAEKANEILVKAEEEFNIEKGRIVQQEKLKVMSQYERKEKQVDTQRKIVYSNQLNKSRLQILQARENHVNNLLEEAKKSLADIGNDQGKYGDVLKGLILEACYTLTETTVLVKTREADKALVEKQLDVVKKEYEERTKLSLELKISDEYIPSDSAGGVIVSNGNGRITVDQTLEERLAYIGERTLPAIRTMLYGLSEGRIFFD</sequence>
<evidence type="ECO:0000256" key="1">
    <source>
        <dbReference type="ARBA" id="ARBA00005901"/>
    </source>
</evidence>
<dbReference type="EMBL" id="KQ241877">
    <property type="protein sequence ID" value="KNC82948.1"/>
    <property type="molecule type" value="Genomic_DNA"/>
</dbReference>
<evidence type="ECO:0000313" key="4">
    <source>
        <dbReference type="EMBL" id="KNC82948.1"/>
    </source>
</evidence>
<dbReference type="HAMAP" id="MF_00311">
    <property type="entry name" value="ATP_synth_E_arch"/>
    <property type="match status" value="1"/>
</dbReference>
<keyword evidence="5" id="KW-1185">Reference proteome</keyword>
<evidence type="ECO:0000313" key="5">
    <source>
        <dbReference type="Proteomes" id="UP000054560"/>
    </source>
</evidence>
<dbReference type="Proteomes" id="UP000054560">
    <property type="component" value="Unassembled WGS sequence"/>
</dbReference>
<keyword evidence="2" id="KW-0813">Transport</keyword>
<dbReference type="InterPro" id="IPR002842">
    <property type="entry name" value="ATPase_V1_Esu"/>
</dbReference>
<dbReference type="GO" id="GO:0033178">
    <property type="term" value="C:proton-transporting two-sector ATPase complex, catalytic domain"/>
    <property type="evidence" value="ECO:0007669"/>
    <property type="project" value="InterPro"/>
</dbReference>
<dbReference type="RefSeq" id="XP_014156850.1">
    <property type="nucleotide sequence ID" value="XM_014301375.1"/>
</dbReference>
<dbReference type="eggNOG" id="KOG1664">
    <property type="taxonomic scope" value="Eukaryota"/>
</dbReference>
<accession>A0A0L0G3Z2</accession>
<dbReference type="GeneID" id="25905274"/>
<keyword evidence="3" id="KW-0406">Ion transport</keyword>
<evidence type="ECO:0000256" key="2">
    <source>
        <dbReference type="ARBA" id="ARBA00022448"/>
    </source>
</evidence>
<reference evidence="4 5" key="1">
    <citation type="submission" date="2011-02" db="EMBL/GenBank/DDBJ databases">
        <title>The Genome Sequence of Sphaeroforma arctica JP610.</title>
        <authorList>
            <consortium name="The Broad Institute Genome Sequencing Platform"/>
            <person name="Russ C."/>
            <person name="Cuomo C."/>
            <person name="Young S.K."/>
            <person name="Zeng Q."/>
            <person name="Gargeya S."/>
            <person name="Alvarado L."/>
            <person name="Berlin A."/>
            <person name="Chapman S.B."/>
            <person name="Chen Z."/>
            <person name="Freedman E."/>
            <person name="Gellesch M."/>
            <person name="Goldberg J."/>
            <person name="Griggs A."/>
            <person name="Gujja S."/>
            <person name="Heilman E."/>
            <person name="Heiman D."/>
            <person name="Howarth C."/>
            <person name="Mehta T."/>
            <person name="Neiman D."/>
            <person name="Pearson M."/>
            <person name="Roberts A."/>
            <person name="Saif S."/>
            <person name="Shea T."/>
            <person name="Shenoy N."/>
            <person name="Sisk P."/>
            <person name="Stolte C."/>
            <person name="Sykes S."/>
            <person name="White J."/>
            <person name="Yandava C."/>
            <person name="Burger G."/>
            <person name="Gray M.W."/>
            <person name="Holland P.W.H."/>
            <person name="King N."/>
            <person name="Lang F.B.F."/>
            <person name="Roger A.J."/>
            <person name="Ruiz-Trillo I."/>
            <person name="Haas B."/>
            <person name="Nusbaum C."/>
            <person name="Birren B."/>
        </authorList>
    </citation>
    <scope>NUCLEOTIDE SEQUENCE [LARGE SCALE GENOMIC DNA]</scope>
    <source>
        <strain evidence="4 5">JP610</strain>
    </source>
</reference>
<name>A0A0L0G3Z2_9EUKA</name>
<evidence type="ECO:0000256" key="3">
    <source>
        <dbReference type="ARBA" id="ARBA00023065"/>
    </source>
</evidence>
<gene>
    <name evidence="4" type="ORF">SARC_04770</name>
</gene>
<dbReference type="InterPro" id="IPR038495">
    <property type="entry name" value="ATPase_E_C"/>
</dbReference>
<comment type="similarity">
    <text evidence="1">Belongs to the V-ATPase E subunit family.</text>
</comment>
<dbReference type="Gene3D" id="6.10.250.1620">
    <property type="match status" value="1"/>
</dbReference>
<dbReference type="SUPFAM" id="SSF160527">
    <property type="entry name" value="V-type ATPase subunit E-like"/>
    <property type="match status" value="1"/>
</dbReference>
<dbReference type="Pfam" id="PF01991">
    <property type="entry name" value="vATP-synt_E"/>
    <property type="match status" value="1"/>
</dbReference>
<organism evidence="4 5">
    <name type="scientific">Sphaeroforma arctica JP610</name>
    <dbReference type="NCBI Taxonomy" id="667725"/>
    <lineage>
        <taxon>Eukaryota</taxon>
        <taxon>Ichthyosporea</taxon>
        <taxon>Ichthyophonida</taxon>
        <taxon>Sphaeroforma</taxon>
    </lineage>
</organism>
<dbReference type="GO" id="GO:0046961">
    <property type="term" value="F:proton-transporting ATPase activity, rotational mechanism"/>
    <property type="evidence" value="ECO:0007669"/>
    <property type="project" value="InterPro"/>
</dbReference>
<dbReference type="STRING" id="667725.A0A0L0G3Z2"/>
<dbReference type="OrthoDB" id="10263003at2759"/>